<dbReference type="Gene3D" id="3.20.20.80">
    <property type="entry name" value="Glycosidases"/>
    <property type="match status" value="1"/>
</dbReference>
<evidence type="ECO:0000259" key="8">
    <source>
        <dbReference type="PROSITE" id="PS50048"/>
    </source>
</evidence>
<dbReference type="Pfam" id="PF02836">
    <property type="entry name" value="Glyco_hydro_2_C"/>
    <property type="match status" value="1"/>
</dbReference>
<dbReference type="InterPro" id="IPR006103">
    <property type="entry name" value="Glyco_hydro_2_cat"/>
</dbReference>
<dbReference type="SUPFAM" id="SSF49785">
    <property type="entry name" value="Galactose-binding domain-like"/>
    <property type="match status" value="1"/>
</dbReference>
<proteinExistence type="inferred from homology"/>
<dbReference type="Pfam" id="PF02837">
    <property type="entry name" value="Glyco_hydro_2_N"/>
    <property type="match status" value="1"/>
</dbReference>
<evidence type="ECO:0000256" key="1">
    <source>
        <dbReference type="ARBA" id="ARBA00007401"/>
    </source>
</evidence>
<dbReference type="GO" id="GO:0005975">
    <property type="term" value="P:carbohydrate metabolic process"/>
    <property type="evidence" value="ECO:0007669"/>
    <property type="project" value="InterPro"/>
</dbReference>
<evidence type="ECO:0000313" key="10">
    <source>
        <dbReference type="Proteomes" id="UP000245956"/>
    </source>
</evidence>
<dbReference type="InterPro" id="IPR006102">
    <property type="entry name" value="Ig-like_GH2"/>
</dbReference>
<protein>
    <recommendedName>
        <fullName evidence="8">Zn(2)-C6 fungal-type domain-containing protein</fullName>
    </recommendedName>
</protein>
<dbReference type="InterPro" id="IPR006104">
    <property type="entry name" value="Glyco_hydro_2_N"/>
</dbReference>
<evidence type="ECO:0000256" key="5">
    <source>
        <dbReference type="ARBA" id="ARBA00023295"/>
    </source>
</evidence>
<dbReference type="InterPro" id="IPR001138">
    <property type="entry name" value="Zn2Cys6_DnaBD"/>
</dbReference>
<feature type="signal peptide" evidence="7">
    <location>
        <begin position="1"/>
        <end position="21"/>
    </location>
</feature>
<dbReference type="SUPFAM" id="SSF49303">
    <property type="entry name" value="beta-Galactosidase/glucuronidase domain"/>
    <property type="match status" value="1"/>
</dbReference>
<feature type="region of interest" description="Disordered" evidence="6">
    <location>
        <begin position="1593"/>
        <end position="1615"/>
    </location>
</feature>
<keyword evidence="5" id="KW-0326">Glycosidase</keyword>
<evidence type="ECO:0000256" key="3">
    <source>
        <dbReference type="ARBA" id="ARBA00022801"/>
    </source>
</evidence>
<evidence type="ECO:0000256" key="7">
    <source>
        <dbReference type="SAM" id="SignalP"/>
    </source>
</evidence>
<dbReference type="InterPro" id="IPR036864">
    <property type="entry name" value="Zn2-C6_fun-type_DNA-bd_sf"/>
</dbReference>
<dbReference type="Pfam" id="PF00172">
    <property type="entry name" value="Zn_clus"/>
    <property type="match status" value="1"/>
</dbReference>
<evidence type="ECO:0000313" key="9">
    <source>
        <dbReference type="EMBL" id="PWI66756.1"/>
    </source>
</evidence>
<dbReference type="Pfam" id="PF04082">
    <property type="entry name" value="Fungal_trans"/>
    <property type="match status" value="1"/>
</dbReference>
<dbReference type="SUPFAM" id="SSF51445">
    <property type="entry name" value="(Trans)glycosidases"/>
    <property type="match status" value="1"/>
</dbReference>
<dbReference type="GO" id="GO:0000981">
    <property type="term" value="F:DNA-binding transcription factor activity, RNA polymerase II-specific"/>
    <property type="evidence" value="ECO:0007669"/>
    <property type="project" value="InterPro"/>
</dbReference>
<dbReference type="InterPro" id="IPR008979">
    <property type="entry name" value="Galactose-bd-like_sf"/>
</dbReference>
<feature type="region of interest" description="Disordered" evidence="6">
    <location>
        <begin position="952"/>
        <end position="979"/>
    </location>
</feature>
<dbReference type="Gene3D" id="4.10.240.10">
    <property type="entry name" value="Zn(2)-C6 fungal-type DNA-binding domain"/>
    <property type="match status" value="1"/>
</dbReference>
<dbReference type="Proteomes" id="UP000245956">
    <property type="component" value="Unassembled WGS sequence"/>
</dbReference>
<keyword evidence="2" id="KW-0479">Metal-binding</keyword>
<keyword evidence="7" id="KW-0732">Signal</keyword>
<gene>
    <name evidence="9" type="ORF">PCL_04600</name>
</gene>
<feature type="domain" description="Zn(2)-C6 fungal-type" evidence="8">
    <location>
        <begin position="823"/>
        <end position="873"/>
    </location>
</feature>
<dbReference type="Pfam" id="PF00703">
    <property type="entry name" value="Glyco_hydro_2"/>
    <property type="match status" value="1"/>
</dbReference>
<sequence length="1615" mass="178923">MRLTTAPAWVAAALLSSLAAASTVPNVKRAPVPYKVQTPPLDTDWTYEVGTNPWPEHPRPQLQRDTWQSLNGIWTYRSASADGATDPPSGPLDRETMIPSCIESGLSGLQELNVTNMWFARDFKVPRSWSGKSIMLNFEAVDYQATVFVNGVKVGTNTGGYFRFSIDVTKNVKLGQNNHLAAYVFDPTDADIIPVGKQTRNPSHIWYRPCSGIWQTVWMESVASNHVTQLDVAADMHGQVTATAHTSQKGDAKVKFDVIDSRGRVVATKSGSANTEVKFRVQSPKLWSPSSPNLYNITVTMGDDKVHSYTGFRSITTGVVEGVQRPLLNGKFNFLFGTLDQGFWPDGLYLPPNREAMIYDLKMLKSLGFNMLRKHIKVEPDLFYQACDEIGLMVLQDMPSLPADGNRPPNDAQQAEFQRQLEILINEHKSYTSIVTWVIYNEGWGQLRTQPFPEEKLTQIVREIDPTRLINSVTGWNDHGFGDFSDNHHYANPQCGTPFYSLASSPYDPKRIGFQGEFGGIGHNVSSEHLWKVQEAVNTINQTYEINEDLKAYNYRAGVLFREFREQVERYACSGGVWTQTTDVEGEVNGLYTYDRRVLRPDPSQWKSDIQALVGLDATARDNVDPNTAILRHATQLSANPEPTSAMLIRGKTCFEKPTAGRPDDSPAGTVMLVEICPDALNRGASLRAGRRPVRWRSVRRRLGACELIAGFWGTRASPQHGVTLHQAGSRPGSSSCDSCASLVRRWAGSHRRAIVGVEARRLCRIESAALVVNKRFDDKPRNRRVTMGSTNEAELVDAEYEHEDTIGSLNRADGQGSEETPACQSCRKKKSKCSRQQPCSQCVKSGKNSTPSIGRHEERFRSQRHAGVECTYEDKRLKGGIKTGVVERLNQRIDALESMFLGQGILMQQFMDAGRNRVAPPAFSGRSSSEGEHPTILRMHTDRLKQVLQSAAANSDSDQDTLRDSRAPDAGTKRKRSFDAYVPPKRIHTTSTQDLCSLNPLPKDIDDTLTTYFKLVHPWLPVLHPATFLRRAHDPNRSDGVTMILRAIVAVAAKHVQKSDAEDVSDLSEYAEACRQAVVATAMEGNSIEAVQALLLITFDTLGSGSSSSPWSLVSLVTRKVEDLQLNAEDSSRRDSFGEFFLTCPPVLQPATTWLETEERRRVFWAAFLMDRFCSIMTRYDVMSRNDAGALTRVVTSAAPVISSKSIRRRLPCDGCMWESDQCVETSYFKLDDQPQVEENTAPEETSPFPPPYATKEGPNGVGGLAYTIEATESLSLITKFNLRHSLEHGDANRLSAWLTRFRQLDSRLLQWELCLTHRWRDVRVVNGYIDPNLTLAHMTHNAAIIMLHRRLAHPPPQSKAWLSGLVSAASKEACVMAAMKIDKISRRYLAVSEGIAPHQFTFCLFVAGQVLLAQASYYAVRPPDEVSSIISSLNEVSRRLSADSQANNMCPESPATKLARALAEQRDRDLPSYQAEASTSRPQQQTPFPDFYNISSAADIPSVLQHCATSPSSGISPGGIASFGADGINALGENVIDFAQSLLPGSRVGGWPLAVSGSGRSAVPDGTEMVVSSGGKDFDFFAELRKLESRAKEYDKRPSRDGEAAQRKGAQES</sequence>
<accession>A0A2U3DWZ1</accession>
<dbReference type="SMART" id="SM00066">
    <property type="entry name" value="GAL4"/>
    <property type="match status" value="1"/>
</dbReference>
<feature type="compositionally biased region" description="Polar residues" evidence="6">
    <location>
        <begin position="1477"/>
        <end position="1489"/>
    </location>
</feature>
<dbReference type="CDD" id="cd12148">
    <property type="entry name" value="fungal_TF_MHR"/>
    <property type="match status" value="1"/>
</dbReference>
<keyword evidence="3" id="KW-0378">Hydrolase</keyword>
<dbReference type="Gene3D" id="2.60.120.260">
    <property type="entry name" value="Galactose-binding domain-like"/>
    <property type="match status" value="1"/>
</dbReference>
<evidence type="ECO:0000256" key="2">
    <source>
        <dbReference type="ARBA" id="ARBA00022723"/>
    </source>
</evidence>
<feature type="region of interest" description="Disordered" evidence="6">
    <location>
        <begin position="1471"/>
        <end position="1490"/>
    </location>
</feature>
<comment type="caution">
    <text evidence="9">The sequence shown here is derived from an EMBL/GenBank/DDBJ whole genome shotgun (WGS) entry which is preliminary data.</text>
</comment>
<dbReference type="InterPro" id="IPR051913">
    <property type="entry name" value="GH2_Domain-Containing"/>
</dbReference>
<dbReference type="Gene3D" id="2.60.40.10">
    <property type="entry name" value="Immunoglobulins"/>
    <property type="match status" value="1"/>
</dbReference>
<dbReference type="PROSITE" id="PS50048">
    <property type="entry name" value="ZN2_CY6_FUNGAL_2"/>
    <property type="match status" value="1"/>
</dbReference>
<dbReference type="CDD" id="cd00067">
    <property type="entry name" value="GAL4"/>
    <property type="match status" value="1"/>
</dbReference>
<comment type="similarity">
    <text evidence="1">Belongs to the glycosyl hydrolase 2 family.</text>
</comment>
<dbReference type="PANTHER" id="PTHR42732">
    <property type="entry name" value="BETA-GALACTOSIDASE"/>
    <property type="match status" value="1"/>
</dbReference>
<dbReference type="InterPro" id="IPR017853">
    <property type="entry name" value="GH"/>
</dbReference>
<dbReference type="InterPro" id="IPR007219">
    <property type="entry name" value="XnlR_reg_dom"/>
</dbReference>
<dbReference type="InterPro" id="IPR036156">
    <property type="entry name" value="Beta-gal/glucu_dom_sf"/>
</dbReference>
<name>A0A2U3DWZ1_PURLI</name>
<dbReference type="InterPro" id="IPR013783">
    <property type="entry name" value="Ig-like_fold"/>
</dbReference>
<reference evidence="9 10" key="1">
    <citation type="journal article" date="2016" name="Front. Microbiol.">
        <title>Genome and transcriptome sequences reveal the specific parasitism of the nematophagous Purpureocillium lilacinum 36-1.</title>
        <authorList>
            <person name="Xie J."/>
            <person name="Li S."/>
            <person name="Mo C."/>
            <person name="Xiao X."/>
            <person name="Peng D."/>
            <person name="Wang G."/>
            <person name="Xiao Y."/>
        </authorList>
    </citation>
    <scope>NUCLEOTIDE SEQUENCE [LARGE SCALE GENOMIC DNA]</scope>
    <source>
        <strain evidence="9 10">36-1</strain>
    </source>
</reference>
<dbReference type="SUPFAM" id="SSF57701">
    <property type="entry name" value="Zn2/Cys6 DNA-binding domain"/>
    <property type="match status" value="1"/>
</dbReference>
<evidence type="ECO:0000256" key="4">
    <source>
        <dbReference type="ARBA" id="ARBA00023242"/>
    </source>
</evidence>
<dbReference type="GO" id="GO:0008270">
    <property type="term" value="F:zinc ion binding"/>
    <property type="evidence" value="ECO:0007669"/>
    <property type="project" value="InterPro"/>
</dbReference>
<organism evidence="9 10">
    <name type="scientific">Purpureocillium lilacinum</name>
    <name type="common">Paecilomyces lilacinus</name>
    <dbReference type="NCBI Taxonomy" id="33203"/>
    <lineage>
        <taxon>Eukaryota</taxon>
        <taxon>Fungi</taxon>
        <taxon>Dikarya</taxon>
        <taxon>Ascomycota</taxon>
        <taxon>Pezizomycotina</taxon>
        <taxon>Sordariomycetes</taxon>
        <taxon>Hypocreomycetidae</taxon>
        <taxon>Hypocreales</taxon>
        <taxon>Ophiocordycipitaceae</taxon>
        <taxon>Purpureocillium</taxon>
    </lineage>
</organism>
<dbReference type="EMBL" id="LCWV01000022">
    <property type="protein sequence ID" value="PWI66756.1"/>
    <property type="molecule type" value="Genomic_DNA"/>
</dbReference>
<dbReference type="PANTHER" id="PTHR42732:SF2">
    <property type="entry name" value="BETA-MANNOSIDASE"/>
    <property type="match status" value="1"/>
</dbReference>
<evidence type="ECO:0000256" key="6">
    <source>
        <dbReference type="SAM" id="MobiDB-lite"/>
    </source>
</evidence>
<keyword evidence="4" id="KW-0539">Nucleus</keyword>
<feature type="region of interest" description="Disordered" evidence="6">
    <location>
        <begin position="840"/>
        <end position="866"/>
    </location>
</feature>
<dbReference type="GO" id="GO:0003677">
    <property type="term" value="F:DNA binding"/>
    <property type="evidence" value="ECO:0007669"/>
    <property type="project" value="InterPro"/>
</dbReference>
<dbReference type="GO" id="GO:0004553">
    <property type="term" value="F:hydrolase activity, hydrolyzing O-glycosyl compounds"/>
    <property type="evidence" value="ECO:0007669"/>
    <property type="project" value="InterPro"/>
</dbReference>
<dbReference type="GO" id="GO:0006351">
    <property type="term" value="P:DNA-templated transcription"/>
    <property type="evidence" value="ECO:0007669"/>
    <property type="project" value="InterPro"/>
</dbReference>
<feature type="region of interest" description="Disordered" evidence="6">
    <location>
        <begin position="1236"/>
        <end position="1256"/>
    </location>
</feature>
<feature type="chain" id="PRO_5015408510" description="Zn(2)-C6 fungal-type domain-containing protein" evidence="7">
    <location>
        <begin position="22"/>
        <end position="1615"/>
    </location>
</feature>